<gene>
    <name evidence="2" type="ORF">ACFSX4_02800</name>
</gene>
<dbReference type="Proteomes" id="UP001597519">
    <property type="component" value="Unassembled WGS sequence"/>
</dbReference>
<organism evidence="2 3">
    <name type="scientific">Corticicoccus populi</name>
    <dbReference type="NCBI Taxonomy" id="1812821"/>
    <lineage>
        <taxon>Bacteria</taxon>
        <taxon>Bacillati</taxon>
        <taxon>Bacillota</taxon>
        <taxon>Bacilli</taxon>
        <taxon>Bacillales</taxon>
        <taxon>Staphylococcaceae</taxon>
        <taxon>Corticicoccus</taxon>
    </lineage>
</organism>
<evidence type="ECO:0000313" key="2">
    <source>
        <dbReference type="EMBL" id="MFD2829379.1"/>
    </source>
</evidence>
<protein>
    <submittedName>
        <fullName evidence="2">Uncharacterized protein</fullName>
    </submittedName>
</protein>
<keyword evidence="1" id="KW-0812">Transmembrane</keyword>
<comment type="caution">
    <text evidence="2">The sequence shown here is derived from an EMBL/GenBank/DDBJ whole genome shotgun (WGS) entry which is preliminary data.</text>
</comment>
<evidence type="ECO:0000313" key="3">
    <source>
        <dbReference type="Proteomes" id="UP001597519"/>
    </source>
</evidence>
<feature type="transmembrane region" description="Helical" evidence="1">
    <location>
        <begin position="6"/>
        <end position="28"/>
    </location>
</feature>
<reference evidence="3" key="1">
    <citation type="journal article" date="2019" name="Int. J. Syst. Evol. Microbiol.">
        <title>The Global Catalogue of Microorganisms (GCM) 10K type strain sequencing project: providing services to taxonomists for standard genome sequencing and annotation.</title>
        <authorList>
            <consortium name="The Broad Institute Genomics Platform"/>
            <consortium name="The Broad Institute Genome Sequencing Center for Infectious Disease"/>
            <person name="Wu L."/>
            <person name="Ma J."/>
        </authorList>
    </citation>
    <scope>NUCLEOTIDE SEQUENCE [LARGE SCALE GENOMIC DNA]</scope>
    <source>
        <strain evidence="3">KCTC 33575</strain>
    </source>
</reference>
<keyword evidence="3" id="KW-1185">Reference proteome</keyword>
<name>A0ABW5WVG8_9STAP</name>
<keyword evidence="1" id="KW-1133">Transmembrane helix</keyword>
<dbReference type="EMBL" id="JBHUOQ010000001">
    <property type="protein sequence ID" value="MFD2829379.1"/>
    <property type="molecule type" value="Genomic_DNA"/>
</dbReference>
<feature type="transmembrane region" description="Helical" evidence="1">
    <location>
        <begin position="40"/>
        <end position="60"/>
    </location>
</feature>
<dbReference type="RefSeq" id="WP_377771330.1">
    <property type="nucleotide sequence ID" value="NZ_JBHUOQ010000001.1"/>
</dbReference>
<proteinExistence type="predicted"/>
<feature type="transmembrane region" description="Helical" evidence="1">
    <location>
        <begin position="158"/>
        <end position="177"/>
    </location>
</feature>
<sequence>MIFFLIIFIWGFSEAVWFFIIPDVILSLYALRSRTLQRVFTANIICLSGALLGGAFIYIFSSLNGDTVRSLMLYIPAVHGYMFDSINENMASNTFNALITGPLFGLPYKLFASEAPEYTNIFMFLLFSIPARLIRFLLVSLTAFFLSRVVFKNLSMKLKIGIWSLVWIVVYIIYFSIHSF</sequence>
<keyword evidence="1" id="KW-0472">Membrane</keyword>
<evidence type="ECO:0000256" key="1">
    <source>
        <dbReference type="SAM" id="Phobius"/>
    </source>
</evidence>
<feature type="transmembrane region" description="Helical" evidence="1">
    <location>
        <begin position="121"/>
        <end position="146"/>
    </location>
</feature>
<accession>A0ABW5WVG8</accession>